<accession>A0A2S9J4Y4</accession>
<dbReference type="AlphaFoldDB" id="A0A2S9J4Y4"/>
<evidence type="ECO:0000313" key="1">
    <source>
        <dbReference type="EMBL" id="PRD47853.1"/>
    </source>
</evidence>
<reference evidence="1 2" key="1">
    <citation type="submission" date="2018-02" db="EMBL/GenBank/DDBJ databases">
        <title>The draft genome of Sphingobacterium sp. 5JN-11.</title>
        <authorList>
            <person name="Liu L."/>
            <person name="Li L."/>
            <person name="Liang L."/>
            <person name="Zhang X."/>
            <person name="Wang T."/>
        </authorList>
    </citation>
    <scope>NUCLEOTIDE SEQUENCE [LARGE SCALE GENOMIC DNA]</scope>
    <source>
        <strain evidence="1 2">5JN-11</strain>
    </source>
</reference>
<name>A0A2S9J4Y4_9SPHI</name>
<dbReference type="Proteomes" id="UP000239711">
    <property type="component" value="Unassembled WGS sequence"/>
</dbReference>
<gene>
    <name evidence="1" type="ORF">C5745_08035</name>
</gene>
<organism evidence="1 2">
    <name type="scientific">Sphingobacterium haloxyli</name>
    <dbReference type="NCBI Taxonomy" id="2100533"/>
    <lineage>
        <taxon>Bacteria</taxon>
        <taxon>Pseudomonadati</taxon>
        <taxon>Bacteroidota</taxon>
        <taxon>Sphingobacteriia</taxon>
        <taxon>Sphingobacteriales</taxon>
        <taxon>Sphingobacteriaceae</taxon>
        <taxon>Sphingobacterium</taxon>
    </lineage>
</organism>
<proteinExistence type="predicted"/>
<keyword evidence="2" id="KW-1185">Reference proteome</keyword>
<sequence length="59" mass="7020">MLLRIIGAFGSYTKKRRIMSFFIFFFTVKKKQNRNEVELTEGKPFYILNKKEAELTGKI</sequence>
<protein>
    <submittedName>
        <fullName evidence="1">Uncharacterized protein</fullName>
    </submittedName>
</protein>
<dbReference type="EMBL" id="PVBQ01000005">
    <property type="protein sequence ID" value="PRD47853.1"/>
    <property type="molecule type" value="Genomic_DNA"/>
</dbReference>
<evidence type="ECO:0000313" key="2">
    <source>
        <dbReference type="Proteomes" id="UP000239711"/>
    </source>
</evidence>
<comment type="caution">
    <text evidence="1">The sequence shown here is derived from an EMBL/GenBank/DDBJ whole genome shotgun (WGS) entry which is preliminary data.</text>
</comment>